<evidence type="ECO:0000256" key="5">
    <source>
        <dbReference type="ARBA" id="ARBA00022691"/>
    </source>
</evidence>
<dbReference type="PROSITE" id="PS51165">
    <property type="entry name" value="THUMP"/>
    <property type="match status" value="1"/>
</dbReference>
<dbReference type="SMART" id="SM00981">
    <property type="entry name" value="THUMP"/>
    <property type="match status" value="1"/>
</dbReference>
<dbReference type="HAMAP" id="MF_01858">
    <property type="entry name" value="23SrRNA_methyltr_KL"/>
    <property type="match status" value="1"/>
</dbReference>
<dbReference type="AlphaFoldDB" id="A0A9D9ICF7"/>
<keyword evidence="4 6" id="KW-0808">Transferase</keyword>
<dbReference type="InterPro" id="IPR053943">
    <property type="entry name" value="RlmKL-like_Mtase_CS"/>
</dbReference>
<reference evidence="9" key="2">
    <citation type="journal article" date="2021" name="PeerJ">
        <title>Extensive microbial diversity within the chicken gut microbiome revealed by metagenomics and culture.</title>
        <authorList>
            <person name="Gilroy R."/>
            <person name="Ravi A."/>
            <person name="Getino M."/>
            <person name="Pursley I."/>
            <person name="Horton D.L."/>
            <person name="Alikhan N.F."/>
            <person name="Baker D."/>
            <person name="Gharbi K."/>
            <person name="Hall N."/>
            <person name="Watson M."/>
            <person name="Adriaenssens E.M."/>
            <person name="Foster-Nyarko E."/>
            <person name="Jarju S."/>
            <person name="Secka A."/>
            <person name="Antonio M."/>
            <person name="Oren A."/>
            <person name="Chaudhuri R.R."/>
            <person name="La Ragione R."/>
            <person name="Hildebrand F."/>
            <person name="Pallen M.J."/>
        </authorList>
    </citation>
    <scope>NUCLEOTIDE SEQUENCE</scope>
    <source>
        <strain evidence="9">14700</strain>
    </source>
</reference>
<dbReference type="Pfam" id="PF10672">
    <property type="entry name" value="Methyltrans_SAM"/>
    <property type="match status" value="1"/>
</dbReference>
<sequence>MIFFAACAANQADLVVEEARKAGSEDVRQTSSGVEFEGTVETGMRFCMYSRVASRLLMALYIDEDTESDEELYESTLALPWENWINPETTIKITCTSQACRWIRNSHYAALKVKDAICDHIKEKYDGVRPDVNIDDPDITIHVHIHDRTVVWYADFSGEGLHQRGYRDDQTDAVLKEHLAAALISRSEWKKTVNDGNPGVFLDPFCGSGTVAIEAALMASDTAPGLIRTKPFAFERLNGFDAELWNSIKAEAEERRAKAIDERDITIYASDISSKAIRIAEKAAAKAGVDGLINFSVKDFLSYKPSDCPTEKGYIVTDPPYGERMRVEDIDNLYAGIGDVLQNVFKGWRATILTGSSELLSNIDMKPDRTNTLYNGAILCQAAHYIIFTDEEKAELIEKAKERKRIRLSTPLTGGAEIVYRKLLKNIENLKGEMEKEGVTCYRIYDADIPEYAAAIDVYEWKWINLSEYAAPDYIDKEKAEERLNELIYATERATGIDIENIYVKERKSQKGKNQYNRLATSNRFNIVRENGLRVLVNFQDYLDTGIFLDHRPVRKMIQEMAEGKRFLNLFCYTGTATLNAIKGGAVSTVSVDASSTYLDWAIENLKINGYPTDIENFFYRDDAISWLWETYDRYDLIFCDPPTFSNSTGRDTFDVQRDHWKLIKAACMHLAPGGVLIFSTNYRRFRMDEGILDRFIVEDITEKTIGKDFENDPNIHKCYLIRNKVKVSRPRQKPVVKVKGEELPED</sequence>
<comment type="catalytic activity">
    <reaction evidence="6">
        <text>guanosine(2445) in 23S rRNA + S-adenosyl-L-methionine = N(2)-methylguanosine(2445) in 23S rRNA + S-adenosyl-L-homocysteine + H(+)</text>
        <dbReference type="Rhea" id="RHEA:42740"/>
        <dbReference type="Rhea" id="RHEA-COMP:10215"/>
        <dbReference type="Rhea" id="RHEA-COMP:10216"/>
        <dbReference type="ChEBI" id="CHEBI:15378"/>
        <dbReference type="ChEBI" id="CHEBI:57856"/>
        <dbReference type="ChEBI" id="CHEBI:59789"/>
        <dbReference type="ChEBI" id="CHEBI:74269"/>
        <dbReference type="ChEBI" id="CHEBI:74481"/>
        <dbReference type="EC" id="2.1.1.173"/>
    </reaction>
</comment>
<dbReference type="CDD" id="cd02440">
    <property type="entry name" value="AdoMet_MTases"/>
    <property type="match status" value="1"/>
</dbReference>
<evidence type="ECO:0000313" key="10">
    <source>
        <dbReference type="Proteomes" id="UP000810292"/>
    </source>
</evidence>
<dbReference type="EC" id="2.1.1.173" evidence="6"/>
<dbReference type="InterPro" id="IPR054170">
    <property type="entry name" value="RlmL_1st"/>
</dbReference>
<dbReference type="Gene3D" id="3.40.50.150">
    <property type="entry name" value="Vaccinia Virus protein VP39"/>
    <property type="match status" value="2"/>
</dbReference>
<feature type="domain" description="THUMP" evidence="8">
    <location>
        <begin position="42"/>
        <end position="156"/>
    </location>
</feature>
<evidence type="ECO:0000256" key="1">
    <source>
        <dbReference type="ARBA" id="ARBA00022490"/>
    </source>
</evidence>
<comment type="caution">
    <text evidence="9">The sequence shown here is derived from an EMBL/GenBank/DDBJ whole genome shotgun (WGS) entry which is preliminary data.</text>
</comment>
<dbReference type="Gene3D" id="3.30.2130.30">
    <property type="match status" value="1"/>
</dbReference>
<protein>
    <recommendedName>
        <fullName evidence="6">Ribosomal RNA large subunit methyltransferase K/L</fullName>
    </recommendedName>
    <domain>
        <recommendedName>
            <fullName evidence="6">23S rRNA m2G2445 methyltransferase</fullName>
            <ecNumber evidence="6">2.1.1.173</ecNumber>
        </recommendedName>
        <alternativeName>
            <fullName evidence="6">rRNA (guanine-N(2)-)-methyltransferase RlmL</fullName>
        </alternativeName>
    </domain>
    <domain>
        <recommendedName>
            <fullName evidence="6">23S rRNA m7G2069 methyltransferase</fullName>
            <ecNumber evidence="6">2.1.1.264</ecNumber>
        </recommendedName>
        <alternativeName>
            <fullName evidence="6">rRNA (guanine-N(7)-)-methyltransferase RlmK</fullName>
        </alternativeName>
    </domain>
</protein>
<dbReference type="GO" id="GO:0052915">
    <property type="term" value="F:23S rRNA (guanine(2445)-N(2))-methyltransferase activity"/>
    <property type="evidence" value="ECO:0007669"/>
    <property type="project" value="UniProtKB-UniRule"/>
</dbReference>
<dbReference type="InterPro" id="IPR029063">
    <property type="entry name" value="SAM-dependent_MTases_sf"/>
</dbReference>
<comment type="function">
    <text evidence="6">Specifically methylates the guanine in position 2445 (m2G2445) and the guanine in position 2069 (m7G2069) of 23S rRNA.</text>
</comment>
<dbReference type="InterPro" id="IPR000241">
    <property type="entry name" value="RlmKL-like_Mtase"/>
</dbReference>
<dbReference type="PROSITE" id="PS00092">
    <property type="entry name" value="N6_MTASE"/>
    <property type="match status" value="1"/>
</dbReference>
<dbReference type="PANTHER" id="PTHR47313:SF1">
    <property type="entry name" value="RIBOSOMAL RNA LARGE SUBUNIT METHYLTRANSFERASE K_L"/>
    <property type="match status" value="1"/>
</dbReference>
<dbReference type="InterPro" id="IPR004114">
    <property type="entry name" value="THUMP_dom"/>
</dbReference>
<dbReference type="Pfam" id="PF22020">
    <property type="entry name" value="RlmL_1st"/>
    <property type="match status" value="1"/>
</dbReference>
<reference evidence="9" key="1">
    <citation type="submission" date="2020-10" db="EMBL/GenBank/DDBJ databases">
        <authorList>
            <person name="Gilroy R."/>
        </authorList>
    </citation>
    <scope>NUCLEOTIDE SEQUENCE</scope>
    <source>
        <strain evidence="9">14700</strain>
    </source>
</reference>
<dbReference type="GO" id="GO:0003723">
    <property type="term" value="F:RNA binding"/>
    <property type="evidence" value="ECO:0007669"/>
    <property type="project" value="UniProtKB-UniRule"/>
</dbReference>
<dbReference type="InterPro" id="IPR017244">
    <property type="entry name" value="23SrRNA_methyltr_KL"/>
</dbReference>
<dbReference type="Pfam" id="PF02926">
    <property type="entry name" value="THUMP"/>
    <property type="match status" value="1"/>
</dbReference>
<dbReference type="GO" id="GO:0070043">
    <property type="term" value="F:rRNA (guanine-N7-)-methyltransferase activity"/>
    <property type="evidence" value="ECO:0007669"/>
    <property type="project" value="UniProtKB-UniRule"/>
</dbReference>
<dbReference type="NCBIfam" id="NF008748">
    <property type="entry name" value="PRK11783.1"/>
    <property type="match status" value="1"/>
</dbReference>
<evidence type="ECO:0000256" key="4">
    <source>
        <dbReference type="ARBA" id="ARBA00022679"/>
    </source>
</evidence>
<dbReference type="CDD" id="cd11715">
    <property type="entry name" value="THUMP_AdoMetMT"/>
    <property type="match status" value="1"/>
</dbReference>
<dbReference type="PROSITE" id="PS01261">
    <property type="entry name" value="UPF0020"/>
    <property type="match status" value="1"/>
</dbReference>
<dbReference type="InterPro" id="IPR002052">
    <property type="entry name" value="DNA_methylase_N6_adenine_CS"/>
</dbReference>
<dbReference type="PANTHER" id="PTHR47313">
    <property type="entry name" value="RIBOSOMAL RNA LARGE SUBUNIT METHYLTRANSFERASE K/L"/>
    <property type="match status" value="1"/>
</dbReference>
<keyword evidence="2 6" id="KW-0698">rRNA processing</keyword>
<dbReference type="SUPFAM" id="SSF53335">
    <property type="entry name" value="S-adenosyl-L-methionine-dependent methyltransferases"/>
    <property type="match status" value="2"/>
</dbReference>
<evidence type="ECO:0000256" key="7">
    <source>
        <dbReference type="PROSITE-ProRule" id="PRU00529"/>
    </source>
</evidence>
<comment type="catalytic activity">
    <reaction evidence="6">
        <text>guanosine(2069) in 23S rRNA + S-adenosyl-L-methionine = N(2)-methylguanosine(2069) in 23S rRNA + S-adenosyl-L-homocysteine + H(+)</text>
        <dbReference type="Rhea" id="RHEA:43772"/>
        <dbReference type="Rhea" id="RHEA-COMP:10688"/>
        <dbReference type="Rhea" id="RHEA-COMP:10689"/>
        <dbReference type="ChEBI" id="CHEBI:15378"/>
        <dbReference type="ChEBI" id="CHEBI:57856"/>
        <dbReference type="ChEBI" id="CHEBI:59789"/>
        <dbReference type="ChEBI" id="CHEBI:74269"/>
        <dbReference type="ChEBI" id="CHEBI:74481"/>
        <dbReference type="EC" id="2.1.1.264"/>
    </reaction>
</comment>
<evidence type="ECO:0000256" key="6">
    <source>
        <dbReference type="HAMAP-Rule" id="MF_01858"/>
    </source>
</evidence>
<keyword evidence="5 6" id="KW-0949">S-adenosyl-L-methionine</keyword>
<dbReference type="Pfam" id="PF01170">
    <property type="entry name" value="UPF0020"/>
    <property type="match status" value="1"/>
</dbReference>
<keyword evidence="1 6" id="KW-0963">Cytoplasm</keyword>
<keyword evidence="7" id="KW-0694">RNA-binding</keyword>
<evidence type="ECO:0000313" key="9">
    <source>
        <dbReference type="EMBL" id="MBO8469228.1"/>
    </source>
</evidence>
<organism evidence="9 10">
    <name type="scientific">Candidatus Ornithospirochaeta stercoravium</name>
    <dbReference type="NCBI Taxonomy" id="2840897"/>
    <lineage>
        <taxon>Bacteria</taxon>
        <taxon>Pseudomonadati</taxon>
        <taxon>Spirochaetota</taxon>
        <taxon>Spirochaetia</taxon>
        <taxon>Spirochaetales</taxon>
        <taxon>Spirochaetaceae</taxon>
        <taxon>Spirochaetaceae incertae sedis</taxon>
        <taxon>Candidatus Ornithospirochaeta</taxon>
    </lineage>
</organism>
<dbReference type="InterPro" id="IPR019614">
    <property type="entry name" value="SAM-dep_methyl-trfase"/>
</dbReference>
<comment type="similarity">
    <text evidence="6">Belongs to the methyltransferase superfamily. RlmKL family.</text>
</comment>
<dbReference type="EC" id="2.1.1.264" evidence="6"/>
<name>A0A9D9ICF7_9SPIO</name>
<evidence type="ECO:0000259" key="8">
    <source>
        <dbReference type="PROSITE" id="PS51165"/>
    </source>
</evidence>
<evidence type="ECO:0000256" key="3">
    <source>
        <dbReference type="ARBA" id="ARBA00022603"/>
    </source>
</evidence>
<dbReference type="Gene3D" id="3.30.750.80">
    <property type="entry name" value="RNA methyltransferase domain (HRMD) like"/>
    <property type="match status" value="1"/>
</dbReference>
<dbReference type="Proteomes" id="UP000810292">
    <property type="component" value="Unassembled WGS sequence"/>
</dbReference>
<keyword evidence="3 6" id="KW-0489">Methyltransferase</keyword>
<comment type="subcellular location">
    <subcellularLocation>
        <location evidence="6">Cytoplasm</location>
    </subcellularLocation>
</comment>
<dbReference type="EMBL" id="JADIMF010000084">
    <property type="protein sequence ID" value="MBO8469228.1"/>
    <property type="molecule type" value="Genomic_DNA"/>
</dbReference>
<dbReference type="PIRSF" id="PIRSF037618">
    <property type="entry name" value="RNA_Mtase_bacteria_prd"/>
    <property type="match status" value="1"/>
</dbReference>
<evidence type="ECO:0000256" key="2">
    <source>
        <dbReference type="ARBA" id="ARBA00022552"/>
    </source>
</evidence>
<proteinExistence type="inferred from homology"/>
<accession>A0A9D9ICF7</accession>
<gene>
    <name evidence="9" type="primary">rlmKL</name>
    <name evidence="6" type="synonym">rlmL</name>
    <name evidence="9" type="ORF">IAA72_05540</name>
</gene>
<dbReference type="GO" id="GO:0005737">
    <property type="term" value="C:cytoplasm"/>
    <property type="evidence" value="ECO:0007669"/>
    <property type="project" value="UniProtKB-SubCell"/>
</dbReference>